<dbReference type="PANTHER" id="PTHR11592:SF78">
    <property type="entry name" value="GLUTATHIONE PEROXIDASE"/>
    <property type="match status" value="1"/>
</dbReference>
<dbReference type="InterPro" id="IPR036249">
    <property type="entry name" value="Thioredoxin-like_sf"/>
</dbReference>
<dbReference type="PROSITE" id="PS51355">
    <property type="entry name" value="GLUTATHIONE_PEROXID_3"/>
    <property type="match status" value="1"/>
</dbReference>
<dbReference type="EMBL" id="VSSQ01000064">
    <property type="protein sequence ID" value="MPL72199.1"/>
    <property type="molecule type" value="Genomic_DNA"/>
</dbReference>
<evidence type="ECO:0000256" key="1">
    <source>
        <dbReference type="ARBA" id="ARBA00006926"/>
    </source>
</evidence>
<evidence type="ECO:0008006" key="5">
    <source>
        <dbReference type="Google" id="ProtNLM"/>
    </source>
</evidence>
<dbReference type="PROSITE" id="PS00460">
    <property type="entry name" value="GLUTATHIONE_PEROXID_1"/>
    <property type="match status" value="1"/>
</dbReference>
<dbReference type="GO" id="GO:0034599">
    <property type="term" value="P:cellular response to oxidative stress"/>
    <property type="evidence" value="ECO:0007669"/>
    <property type="project" value="TreeGrafter"/>
</dbReference>
<dbReference type="PIRSF" id="PIRSF000303">
    <property type="entry name" value="Glutathion_perox"/>
    <property type="match status" value="1"/>
</dbReference>
<organism evidence="4">
    <name type="scientific">bioreactor metagenome</name>
    <dbReference type="NCBI Taxonomy" id="1076179"/>
    <lineage>
        <taxon>unclassified sequences</taxon>
        <taxon>metagenomes</taxon>
        <taxon>ecological metagenomes</taxon>
    </lineage>
</organism>
<gene>
    <name evidence="4" type="ORF">SDC9_17980</name>
</gene>
<reference evidence="4" key="1">
    <citation type="submission" date="2019-08" db="EMBL/GenBank/DDBJ databases">
        <authorList>
            <person name="Kucharzyk K."/>
            <person name="Murdoch R.W."/>
            <person name="Higgins S."/>
            <person name="Loffler F."/>
        </authorList>
    </citation>
    <scope>NUCLEOTIDE SEQUENCE</scope>
</reference>
<evidence type="ECO:0000313" key="4">
    <source>
        <dbReference type="EMBL" id="MPL72199.1"/>
    </source>
</evidence>
<dbReference type="Pfam" id="PF00255">
    <property type="entry name" value="GSHPx"/>
    <property type="match status" value="1"/>
</dbReference>
<dbReference type="PRINTS" id="PR01011">
    <property type="entry name" value="GLUTPROXDASE"/>
</dbReference>
<dbReference type="FunFam" id="3.40.30.10:FF:000010">
    <property type="entry name" value="Glutathione peroxidase"/>
    <property type="match status" value="1"/>
</dbReference>
<keyword evidence="2" id="KW-0575">Peroxidase</keyword>
<keyword evidence="3" id="KW-0560">Oxidoreductase</keyword>
<comment type="similarity">
    <text evidence="1">Belongs to the glutathione peroxidase family.</text>
</comment>
<dbReference type="CDD" id="cd00340">
    <property type="entry name" value="GSH_Peroxidase"/>
    <property type="match status" value="1"/>
</dbReference>
<evidence type="ECO:0000256" key="3">
    <source>
        <dbReference type="ARBA" id="ARBA00023002"/>
    </source>
</evidence>
<sequence length="186" mass="21215">MFKKTNNMKNLLLIISIFLMTGFCAMAQKNFHSFKTTTIDGKEFDLSTLKGKKVLVVNTASKCGLTPQYKELEALYKQYSNRNFVIIGFPANNFLGQEPGTNEEIAEFCELNFGVTFPMMSKISVKGKDIDPIYSWLTQKSENGKFDAEVSWNFQKFMINENGDLVDYSAPRESPLSEKIVNWIEN</sequence>
<dbReference type="AlphaFoldDB" id="A0A644TZV7"/>
<name>A0A644TZV7_9ZZZZ</name>
<accession>A0A644TZV7</accession>
<dbReference type="InterPro" id="IPR029759">
    <property type="entry name" value="GPX_AS"/>
</dbReference>
<dbReference type="Gene3D" id="3.40.30.10">
    <property type="entry name" value="Glutaredoxin"/>
    <property type="match status" value="1"/>
</dbReference>
<dbReference type="InterPro" id="IPR000889">
    <property type="entry name" value="Glutathione_peroxidase"/>
</dbReference>
<dbReference type="GO" id="GO:0004601">
    <property type="term" value="F:peroxidase activity"/>
    <property type="evidence" value="ECO:0007669"/>
    <property type="project" value="UniProtKB-KW"/>
</dbReference>
<dbReference type="PANTHER" id="PTHR11592">
    <property type="entry name" value="GLUTATHIONE PEROXIDASE"/>
    <property type="match status" value="1"/>
</dbReference>
<evidence type="ECO:0000256" key="2">
    <source>
        <dbReference type="ARBA" id="ARBA00022559"/>
    </source>
</evidence>
<proteinExistence type="inferred from homology"/>
<dbReference type="SUPFAM" id="SSF52833">
    <property type="entry name" value="Thioredoxin-like"/>
    <property type="match status" value="1"/>
</dbReference>
<protein>
    <recommendedName>
        <fullName evidence="5">Glutathione peroxidase</fullName>
    </recommendedName>
</protein>
<comment type="caution">
    <text evidence="4">The sequence shown here is derived from an EMBL/GenBank/DDBJ whole genome shotgun (WGS) entry which is preliminary data.</text>
</comment>